<accession>A0A7Y2EB21</accession>
<sequence length="187" mass="21037">MGDLRQEIHTRFDNLPVPFSVSDRGIFCGLFVDPEPIVTILYMLTEGLHPVKLSFGLGRGKITTEMNSDVWKMDGPCFQRARRAMQRASKRGRWVEVKGFDEPFDQMLYGLFSLQGAVRSGWTEKQNLYAHTSRAMLQKDVAGMFGISPSVVSQSLKSASFDAILEGEKATQSLLGLFYEKPQEVHV</sequence>
<proteinExistence type="predicted"/>
<dbReference type="Pfam" id="PF16264">
    <property type="entry name" value="SatD"/>
    <property type="match status" value="1"/>
</dbReference>
<evidence type="ECO:0000313" key="2">
    <source>
        <dbReference type="Proteomes" id="UP000547674"/>
    </source>
</evidence>
<organism evidence="1 2">
    <name type="scientific">Eiseniibacteriota bacterium</name>
    <dbReference type="NCBI Taxonomy" id="2212470"/>
    <lineage>
        <taxon>Bacteria</taxon>
        <taxon>Candidatus Eiseniibacteriota</taxon>
    </lineage>
</organism>
<comment type="caution">
    <text evidence="1">The sequence shown here is derived from an EMBL/GenBank/DDBJ whole genome shotgun (WGS) entry which is preliminary data.</text>
</comment>
<dbReference type="InterPro" id="IPR032580">
    <property type="entry name" value="SatD"/>
</dbReference>
<protein>
    <submittedName>
        <fullName evidence="1">Uncharacterized protein</fullName>
    </submittedName>
</protein>
<evidence type="ECO:0000313" key="1">
    <source>
        <dbReference type="EMBL" id="NNF07622.1"/>
    </source>
</evidence>
<gene>
    <name evidence="1" type="ORF">HKN21_12740</name>
</gene>
<dbReference type="AlphaFoldDB" id="A0A7Y2EB21"/>
<dbReference type="EMBL" id="JABDJR010000509">
    <property type="protein sequence ID" value="NNF07622.1"/>
    <property type="molecule type" value="Genomic_DNA"/>
</dbReference>
<name>A0A7Y2EB21_UNCEI</name>
<reference evidence="1 2" key="1">
    <citation type="submission" date="2020-03" db="EMBL/GenBank/DDBJ databases">
        <title>Metabolic flexibility allows generalist bacteria to become dominant in a frequently disturbed ecosystem.</title>
        <authorList>
            <person name="Chen Y.-J."/>
            <person name="Leung P.M."/>
            <person name="Bay S.K."/>
            <person name="Hugenholtz P."/>
            <person name="Kessler A.J."/>
            <person name="Shelley G."/>
            <person name="Waite D.W."/>
            <person name="Cook P.L."/>
            <person name="Greening C."/>
        </authorList>
    </citation>
    <scope>NUCLEOTIDE SEQUENCE [LARGE SCALE GENOMIC DNA]</scope>
    <source>
        <strain evidence="1">SS_bin_28</strain>
    </source>
</reference>
<dbReference type="Proteomes" id="UP000547674">
    <property type="component" value="Unassembled WGS sequence"/>
</dbReference>